<comment type="similarity">
    <text evidence="2 7">Belongs to the SNAP family.</text>
</comment>
<comment type="caution">
    <text evidence="8">The sequence shown here is derived from an EMBL/GenBank/DDBJ whole genome shotgun (WGS) entry which is preliminary data.</text>
</comment>
<dbReference type="GO" id="GO:0035494">
    <property type="term" value="P:SNARE complex disassembly"/>
    <property type="evidence" value="ECO:0007669"/>
    <property type="project" value="TreeGrafter"/>
</dbReference>
<keyword evidence="5 7" id="KW-0653">Protein transport</keyword>
<dbReference type="Proteomes" id="UP000037696">
    <property type="component" value="Unassembled WGS sequence"/>
</dbReference>
<keyword evidence="3 7" id="KW-0813">Transport</keyword>
<dbReference type="PRINTS" id="PR00448">
    <property type="entry name" value="NSFATTACHMNT"/>
</dbReference>
<dbReference type="Pfam" id="PF14938">
    <property type="entry name" value="SNAP"/>
    <property type="match status" value="1"/>
</dbReference>
<sequence>MLSSIATPFGHNTPTSHRISADYCLSQENQTHTLKMTQDPRVLLQKADKALSGATGGFSWFGGRAEKYESAADLYTQAANAFRVQKMNKEAGQAFEKAASIQTQSLNEPDDAANNLQEAFKVYRKTDPEDAARVLSSAIQHYVLRGNLRRAATQQQYLAELYEVELGDMKKALEAYEKAADWFEGDNAEALANKHYLKVADLAALESDYYKAIANYERIGRSSINNHLMKWSVKDYLLKAGICHLATKDLVETNRALESYRELDPSFGSTREHQLLVDLTSAVEGGDQEGFADKLFQFDQLSKLDKWKTTLLLRIKNNIEEAEEDFS</sequence>
<evidence type="ECO:0000313" key="9">
    <source>
        <dbReference type="Proteomes" id="UP000037696"/>
    </source>
</evidence>
<dbReference type="GO" id="GO:0005483">
    <property type="term" value="F:soluble NSF attachment protein activity"/>
    <property type="evidence" value="ECO:0007669"/>
    <property type="project" value="TreeGrafter"/>
</dbReference>
<evidence type="ECO:0000256" key="6">
    <source>
        <dbReference type="ARBA" id="ARBA00023136"/>
    </source>
</evidence>
<proteinExistence type="inferred from homology"/>
<evidence type="ECO:0000313" key="8">
    <source>
        <dbReference type="EMBL" id="KOS37266.1"/>
    </source>
</evidence>
<dbReference type="GO" id="GO:0006886">
    <property type="term" value="P:intracellular protein transport"/>
    <property type="evidence" value="ECO:0007669"/>
    <property type="project" value="UniProtKB-UniRule"/>
</dbReference>
<name>A0A0M8NQE7_9EURO</name>
<comment type="subcellular location">
    <subcellularLocation>
        <location evidence="1 7">Membrane</location>
        <topology evidence="1 7">Peripheral membrane protein</topology>
    </subcellularLocation>
</comment>
<evidence type="ECO:0000256" key="5">
    <source>
        <dbReference type="ARBA" id="ARBA00022927"/>
    </source>
</evidence>
<keyword evidence="4 7" id="KW-0931">ER-Golgi transport</keyword>
<evidence type="ECO:0000256" key="7">
    <source>
        <dbReference type="RuleBase" id="RU367013"/>
    </source>
</evidence>
<keyword evidence="9" id="KW-1185">Reference proteome</keyword>
<organism evidence="8 9">
    <name type="scientific">Penicillium nordicum</name>
    <dbReference type="NCBI Taxonomy" id="229535"/>
    <lineage>
        <taxon>Eukaryota</taxon>
        <taxon>Fungi</taxon>
        <taxon>Dikarya</taxon>
        <taxon>Ascomycota</taxon>
        <taxon>Pezizomycotina</taxon>
        <taxon>Eurotiomycetes</taxon>
        <taxon>Eurotiomycetidae</taxon>
        <taxon>Eurotiales</taxon>
        <taxon>Aspergillaceae</taxon>
        <taxon>Penicillium</taxon>
    </lineage>
</organism>
<dbReference type="STRING" id="229535.A0A0M8NQE7"/>
<gene>
    <name evidence="8" type="ORF">ACN38_g11939</name>
</gene>
<evidence type="ECO:0008006" key="10">
    <source>
        <dbReference type="Google" id="ProtNLM"/>
    </source>
</evidence>
<dbReference type="CDD" id="cd15832">
    <property type="entry name" value="SNAP"/>
    <property type="match status" value="1"/>
</dbReference>
<evidence type="ECO:0000256" key="3">
    <source>
        <dbReference type="ARBA" id="ARBA00022448"/>
    </source>
</evidence>
<dbReference type="PANTHER" id="PTHR13768">
    <property type="entry name" value="SOLUBLE NSF ATTACHMENT PROTEIN SNAP"/>
    <property type="match status" value="1"/>
</dbReference>
<dbReference type="AlphaFoldDB" id="A0A0M8NQE7"/>
<reference evidence="8 9" key="1">
    <citation type="submission" date="2015-08" db="EMBL/GenBank/DDBJ databases">
        <title>Genome sequencing of Penicillium nordicum.</title>
        <authorList>
            <person name="Nguyen H.D."/>
            <person name="Seifert K.A."/>
        </authorList>
    </citation>
    <scope>NUCLEOTIDE SEQUENCE [LARGE SCALE GENOMIC DNA]</scope>
    <source>
        <strain evidence="8 9">DAOMC 185683</strain>
    </source>
</reference>
<dbReference type="FunFam" id="1.25.40.10:FF:000049">
    <property type="entry name" value="Alpha-soluble NSF attachment protein-like"/>
    <property type="match status" value="1"/>
</dbReference>
<dbReference type="Gene3D" id="1.25.40.10">
    <property type="entry name" value="Tetratricopeptide repeat domain"/>
    <property type="match status" value="1"/>
</dbReference>
<dbReference type="GO" id="GO:0019905">
    <property type="term" value="F:syntaxin binding"/>
    <property type="evidence" value="ECO:0007669"/>
    <property type="project" value="TreeGrafter"/>
</dbReference>
<dbReference type="PANTHER" id="PTHR13768:SF8">
    <property type="entry name" value="ALPHA-SOLUBLE NSF ATTACHMENT PROTEIN"/>
    <property type="match status" value="1"/>
</dbReference>
<dbReference type="EMBL" id="LHQQ01000334">
    <property type="protein sequence ID" value="KOS37266.1"/>
    <property type="molecule type" value="Genomic_DNA"/>
</dbReference>
<dbReference type="InterPro" id="IPR011990">
    <property type="entry name" value="TPR-like_helical_dom_sf"/>
</dbReference>
<accession>A0A0M8NQE7</accession>
<dbReference type="GO" id="GO:0031201">
    <property type="term" value="C:SNARE complex"/>
    <property type="evidence" value="ECO:0007669"/>
    <property type="project" value="TreeGrafter"/>
</dbReference>
<protein>
    <recommendedName>
        <fullName evidence="10">Vesicular-fusion protein sec17</fullName>
    </recommendedName>
</protein>
<dbReference type="OrthoDB" id="9984275at2759"/>
<evidence type="ECO:0000256" key="4">
    <source>
        <dbReference type="ARBA" id="ARBA00022892"/>
    </source>
</evidence>
<keyword evidence="6 7" id="KW-0472">Membrane</keyword>
<dbReference type="InterPro" id="IPR000744">
    <property type="entry name" value="NSF_attach"/>
</dbReference>
<dbReference type="SUPFAM" id="SSF48452">
    <property type="entry name" value="TPR-like"/>
    <property type="match status" value="1"/>
</dbReference>
<comment type="function">
    <text evidence="7">Required for vesicular transport between the endoplasmic reticulum and the Golgi apparatus.</text>
</comment>
<evidence type="ECO:0000256" key="1">
    <source>
        <dbReference type="ARBA" id="ARBA00004170"/>
    </source>
</evidence>
<dbReference type="GO" id="GO:0005774">
    <property type="term" value="C:vacuolar membrane"/>
    <property type="evidence" value="ECO:0007669"/>
    <property type="project" value="TreeGrafter"/>
</dbReference>
<evidence type="ECO:0000256" key="2">
    <source>
        <dbReference type="ARBA" id="ARBA00010050"/>
    </source>
</evidence>